<dbReference type="EMBL" id="JBHSZO010000002">
    <property type="protein sequence ID" value="MFC7216971.1"/>
    <property type="molecule type" value="Genomic_DNA"/>
</dbReference>
<evidence type="ECO:0000313" key="2">
    <source>
        <dbReference type="EMBL" id="MFC7216971.1"/>
    </source>
</evidence>
<comment type="caution">
    <text evidence="2">The sequence shown here is derived from an EMBL/GenBank/DDBJ whole genome shotgun (WGS) entry which is preliminary data.</text>
</comment>
<dbReference type="InterPro" id="IPR016156">
    <property type="entry name" value="FAD/NAD-linked_Rdtase_dimer_sf"/>
</dbReference>
<name>A0ABW2GAQ7_9ACTN</name>
<dbReference type="Gene3D" id="3.30.390.30">
    <property type="match status" value="1"/>
</dbReference>
<dbReference type="Pfam" id="PF14759">
    <property type="entry name" value="Reductase_C"/>
    <property type="match status" value="1"/>
</dbReference>
<feature type="domain" description="Reductase C-terminal" evidence="1">
    <location>
        <begin position="7"/>
        <end position="61"/>
    </location>
</feature>
<proteinExistence type="predicted"/>
<evidence type="ECO:0000259" key="1">
    <source>
        <dbReference type="Pfam" id="PF14759"/>
    </source>
</evidence>
<reference evidence="3" key="1">
    <citation type="journal article" date="2019" name="Int. J. Syst. Evol. Microbiol.">
        <title>The Global Catalogue of Microorganisms (GCM) 10K type strain sequencing project: providing services to taxonomists for standard genome sequencing and annotation.</title>
        <authorList>
            <consortium name="The Broad Institute Genomics Platform"/>
            <consortium name="The Broad Institute Genome Sequencing Center for Infectious Disease"/>
            <person name="Wu L."/>
            <person name="Ma J."/>
        </authorList>
    </citation>
    <scope>NUCLEOTIDE SEQUENCE [LARGE SCALE GENOMIC DNA]</scope>
    <source>
        <strain evidence="3">CGMCC 1.13681</strain>
    </source>
</reference>
<organism evidence="2 3">
    <name type="scientific">Streptomyces polyrhachis</name>
    <dbReference type="NCBI Taxonomy" id="1282885"/>
    <lineage>
        <taxon>Bacteria</taxon>
        <taxon>Bacillati</taxon>
        <taxon>Actinomycetota</taxon>
        <taxon>Actinomycetes</taxon>
        <taxon>Kitasatosporales</taxon>
        <taxon>Streptomycetaceae</taxon>
        <taxon>Streptomyces</taxon>
    </lineage>
</organism>
<accession>A0ABW2GAQ7</accession>
<sequence length="70" mass="7577">MPEARSDAVAGDPQSDFWAALYRRGDRVVGALTLNQPRKIMKYRAMIARRAPWATAREFADAPGSAAAGA</sequence>
<evidence type="ECO:0000313" key="3">
    <source>
        <dbReference type="Proteomes" id="UP001596413"/>
    </source>
</evidence>
<keyword evidence="3" id="KW-1185">Reference proteome</keyword>
<dbReference type="InterPro" id="IPR028202">
    <property type="entry name" value="Reductase_C"/>
</dbReference>
<dbReference type="Proteomes" id="UP001596413">
    <property type="component" value="Unassembled WGS sequence"/>
</dbReference>
<dbReference type="SUPFAM" id="SSF55424">
    <property type="entry name" value="FAD/NAD-linked reductases, dimerisation (C-terminal) domain"/>
    <property type="match status" value="1"/>
</dbReference>
<gene>
    <name evidence="2" type="ORF">ACFQLX_02110</name>
</gene>
<dbReference type="RefSeq" id="WP_386411177.1">
    <property type="nucleotide sequence ID" value="NZ_JBHSZO010000002.1"/>
</dbReference>
<protein>
    <submittedName>
        <fullName evidence="2">Oxidoreductase C-terminal domain-containing protein</fullName>
    </submittedName>
</protein>